<gene>
    <name evidence="2" type="ORF">O0235_12410</name>
</gene>
<protein>
    <submittedName>
        <fullName evidence="2">Uncharacterized protein</fullName>
    </submittedName>
</protein>
<reference evidence="2 3" key="1">
    <citation type="journal article" date="2023" name="ISME J.">
        <title>Thermophilic Dehalococcoidia with unusual traits shed light on an unexpected past.</title>
        <authorList>
            <person name="Palmer M."/>
            <person name="Covington J.K."/>
            <person name="Zhou E.M."/>
            <person name="Thomas S.C."/>
            <person name="Habib N."/>
            <person name="Seymour C.O."/>
            <person name="Lai D."/>
            <person name="Johnston J."/>
            <person name="Hashimi A."/>
            <person name="Jiao J.Y."/>
            <person name="Muok A.R."/>
            <person name="Liu L."/>
            <person name="Xian W.D."/>
            <person name="Zhi X.Y."/>
            <person name="Li M.M."/>
            <person name="Silva L.P."/>
            <person name="Bowen B.P."/>
            <person name="Louie K."/>
            <person name="Briegel A."/>
            <person name="Pett-Ridge J."/>
            <person name="Weber P.K."/>
            <person name="Tocheva E.I."/>
            <person name="Woyke T."/>
            <person name="Northen T.R."/>
            <person name="Mayali X."/>
            <person name="Li W.J."/>
            <person name="Hedlund B.P."/>
        </authorList>
    </citation>
    <scope>NUCLEOTIDE SEQUENCE [LARGE SCALE GENOMIC DNA]</scope>
    <source>
        <strain evidence="2 3">YIM 72310</strain>
    </source>
</reference>
<dbReference type="Proteomes" id="UP001212803">
    <property type="component" value="Chromosome"/>
</dbReference>
<dbReference type="RefSeq" id="WP_270056095.1">
    <property type="nucleotide sequence ID" value="NZ_CP115149.1"/>
</dbReference>
<accession>A0ABY7M6B2</accession>
<evidence type="ECO:0000313" key="3">
    <source>
        <dbReference type="Proteomes" id="UP001212803"/>
    </source>
</evidence>
<name>A0ABY7M6B2_9CHLR</name>
<feature type="compositionally biased region" description="Basic residues" evidence="1">
    <location>
        <begin position="11"/>
        <end position="21"/>
    </location>
</feature>
<sequence>MYASPEPLPFRRPRPLPHRLPPRTGVVPRERVIVAGEQPVRPAPAPARSPRLRYR</sequence>
<evidence type="ECO:0000256" key="1">
    <source>
        <dbReference type="SAM" id="MobiDB-lite"/>
    </source>
</evidence>
<keyword evidence="3" id="KW-1185">Reference proteome</keyword>
<organism evidence="2 3">
    <name type="scientific">Tepidiforma flava</name>
    <dbReference type="NCBI Taxonomy" id="3004094"/>
    <lineage>
        <taxon>Bacteria</taxon>
        <taxon>Bacillati</taxon>
        <taxon>Chloroflexota</taxon>
        <taxon>Tepidiformia</taxon>
        <taxon>Tepidiformales</taxon>
        <taxon>Tepidiformaceae</taxon>
        <taxon>Tepidiforma</taxon>
    </lineage>
</organism>
<proteinExistence type="predicted"/>
<feature type="compositionally biased region" description="Pro residues" evidence="1">
    <location>
        <begin position="1"/>
        <end position="10"/>
    </location>
</feature>
<evidence type="ECO:0000313" key="2">
    <source>
        <dbReference type="EMBL" id="WBL35569.1"/>
    </source>
</evidence>
<feature type="region of interest" description="Disordered" evidence="1">
    <location>
        <begin position="1"/>
        <end position="55"/>
    </location>
</feature>
<dbReference type="EMBL" id="CP115149">
    <property type="protein sequence ID" value="WBL35569.1"/>
    <property type="molecule type" value="Genomic_DNA"/>
</dbReference>